<evidence type="ECO:0000256" key="8">
    <source>
        <dbReference type="ARBA" id="ARBA00022729"/>
    </source>
</evidence>
<dbReference type="SUPFAM" id="SSF56931">
    <property type="entry name" value="Outer membrane phospholipase A (OMPLA)"/>
    <property type="match status" value="1"/>
</dbReference>
<accession>A0A6L8MM28</accession>
<dbReference type="GO" id="GO:0009279">
    <property type="term" value="C:cell outer membrane"/>
    <property type="evidence" value="ECO:0007669"/>
    <property type="project" value="UniProtKB-SubCell"/>
</dbReference>
<organism evidence="18 19">
    <name type="scientific">Duganella lactea</name>
    <dbReference type="NCBI Taxonomy" id="2692173"/>
    <lineage>
        <taxon>Bacteria</taxon>
        <taxon>Pseudomonadati</taxon>
        <taxon>Pseudomonadota</taxon>
        <taxon>Betaproteobacteria</taxon>
        <taxon>Burkholderiales</taxon>
        <taxon>Oxalobacteraceae</taxon>
        <taxon>Telluria group</taxon>
        <taxon>Duganella</taxon>
    </lineage>
</organism>
<dbReference type="GO" id="GO:0046872">
    <property type="term" value="F:metal ion binding"/>
    <property type="evidence" value="ECO:0007669"/>
    <property type="project" value="UniProtKB-KW"/>
</dbReference>
<proteinExistence type="inferred from homology"/>
<evidence type="ECO:0000256" key="6">
    <source>
        <dbReference type="ARBA" id="ARBA00022692"/>
    </source>
</evidence>
<comment type="caution">
    <text evidence="18">The sequence shown here is derived from an EMBL/GenBank/DDBJ whole genome shotgun (WGS) entry which is preliminary data.</text>
</comment>
<name>A0A6L8MM28_9BURK</name>
<evidence type="ECO:0000256" key="15">
    <source>
        <dbReference type="PIRSR" id="PIRSR603187-1"/>
    </source>
</evidence>
<keyword evidence="5" id="KW-1134">Transmembrane beta strand</keyword>
<dbReference type="Pfam" id="PF02253">
    <property type="entry name" value="PLA1"/>
    <property type="match status" value="1"/>
</dbReference>
<feature type="active site" description="Nucleophile" evidence="15">
    <location>
        <position position="247"/>
    </location>
</feature>
<dbReference type="AlphaFoldDB" id="A0A6L8MM28"/>
<keyword evidence="12 17" id="KW-0443">Lipid metabolism</keyword>
<evidence type="ECO:0000256" key="13">
    <source>
        <dbReference type="ARBA" id="ARBA00023136"/>
    </source>
</evidence>
<dbReference type="InterPro" id="IPR036541">
    <property type="entry name" value="PLipase_A1_sf"/>
</dbReference>
<evidence type="ECO:0000256" key="11">
    <source>
        <dbReference type="ARBA" id="ARBA00022963"/>
    </source>
</evidence>
<protein>
    <recommendedName>
        <fullName evidence="17">Phospholipase A1</fullName>
        <ecNumber evidence="17">3.1.1.32</ecNumber>
        <ecNumber evidence="17">3.1.1.4</ecNumber>
    </recommendedName>
    <alternativeName>
        <fullName evidence="17">Phosphatidylcholine 1-acylhydrolase</fullName>
    </alternativeName>
</protein>
<evidence type="ECO:0000256" key="14">
    <source>
        <dbReference type="ARBA" id="ARBA00023237"/>
    </source>
</evidence>
<dbReference type="GO" id="GO:0004623">
    <property type="term" value="F:phospholipase A2 activity"/>
    <property type="evidence" value="ECO:0007669"/>
    <property type="project" value="UniProtKB-EC"/>
</dbReference>
<feature type="chain" id="PRO_5027138204" description="Phospholipase A1" evidence="17">
    <location>
        <begin position="23"/>
        <end position="373"/>
    </location>
</feature>
<evidence type="ECO:0000256" key="16">
    <source>
        <dbReference type="PIRSR" id="PIRSR603187-2"/>
    </source>
</evidence>
<dbReference type="CDD" id="cd00541">
    <property type="entry name" value="OMPLA"/>
    <property type="match status" value="1"/>
</dbReference>
<evidence type="ECO:0000256" key="7">
    <source>
        <dbReference type="ARBA" id="ARBA00022723"/>
    </source>
</evidence>
<dbReference type="PRINTS" id="PR01486">
    <property type="entry name" value="PHPHLIPASEA1"/>
</dbReference>
<keyword evidence="11 17" id="KW-0442">Lipid degradation</keyword>
<dbReference type="EC" id="3.1.1.4" evidence="17"/>
<keyword evidence="9 17" id="KW-0378">Hydrolase</keyword>
<dbReference type="Gene3D" id="2.40.230.10">
    <property type="entry name" value="Phospholipase A1"/>
    <property type="match status" value="1"/>
</dbReference>
<evidence type="ECO:0000313" key="18">
    <source>
        <dbReference type="EMBL" id="MYM84287.1"/>
    </source>
</evidence>
<dbReference type="InterPro" id="IPR003187">
    <property type="entry name" value="PLipase_A1"/>
</dbReference>
<sequence length="373" mass="41380">MRVRPKTPLFLTFGIVPALAFAQPSELELRLERCSVLGDASARLACYDGLAKVAPTVKAAGENAIVAPAADVNAKVAAATDAPPRTQPVAPPPAPNVPPKVAELTTIKPEDTVSRMVQEWELDRSSKRGVFNFRPHNDSYLLLANYSTSSNDAPFEEFTPAGIKSKHVELTYQISFKMKMIEHLLSTPVDLWFGYTQNSFWQAYNRAASSPFRETNYQPELMLTTPLALDLGILDVRRLTLGLNHQSNGQTSTLSRSWNRLYAEVGAEKGKFGVSFRLWKRLDNARSDNDNIDITDYMGHGDLRASYRWDGHEISLMARRNLSTNHGALQLGWAFPVVANLKGYVQGFSGYGQSLIDYNYAQKSIGAGFKVDF</sequence>
<comment type="function">
    <text evidence="17">Hydrolysis of phosphatidylcholine with phospholipase A2 (EC 3.1.1.4) and phospholipase A1 (EC 3.1.1.32) activities.</text>
</comment>
<dbReference type="EC" id="3.1.1.32" evidence="17"/>
<keyword evidence="13" id="KW-0472">Membrane</keyword>
<dbReference type="RefSeq" id="WP_161020834.1">
    <property type="nucleotide sequence ID" value="NZ_WWCP01000030.1"/>
</dbReference>
<dbReference type="GO" id="GO:0016042">
    <property type="term" value="P:lipid catabolic process"/>
    <property type="evidence" value="ECO:0007669"/>
    <property type="project" value="UniProtKB-KW"/>
</dbReference>
<comment type="subunit">
    <text evidence="4 17">Homodimer; dimerization is reversible, and the dimeric form is the active one.</text>
</comment>
<dbReference type="EMBL" id="WWCP01000030">
    <property type="protein sequence ID" value="MYM84287.1"/>
    <property type="molecule type" value="Genomic_DNA"/>
</dbReference>
<evidence type="ECO:0000256" key="9">
    <source>
        <dbReference type="ARBA" id="ARBA00022801"/>
    </source>
</evidence>
<evidence type="ECO:0000256" key="2">
    <source>
        <dbReference type="ARBA" id="ARBA00001604"/>
    </source>
</evidence>
<evidence type="ECO:0000256" key="4">
    <source>
        <dbReference type="ARBA" id="ARBA00011702"/>
    </source>
</evidence>
<keyword evidence="6" id="KW-0812">Transmembrane</keyword>
<evidence type="ECO:0000313" key="19">
    <source>
        <dbReference type="Proteomes" id="UP000474565"/>
    </source>
</evidence>
<comment type="cofactor">
    <cofactor evidence="17">
        <name>Ca(2+)</name>
        <dbReference type="ChEBI" id="CHEBI:29108"/>
    </cofactor>
    <text evidence="17">Binds 1 Ca(2+) ion per monomer. In the dimeric form the Ca(2+) is bound by different amino acids with binding of each Ca(2+) shared with ligands coming from each monomer. The Ca(2+) ion may have a role in catalysis.</text>
</comment>
<keyword evidence="8 17" id="KW-0732">Signal</keyword>
<evidence type="ECO:0000256" key="1">
    <source>
        <dbReference type="ARBA" id="ARBA00000111"/>
    </source>
</evidence>
<feature type="binding site" description="in dimeric form" evidence="16">
    <location>
        <position position="255"/>
    </location>
    <ligand>
        <name>Ca(2+)</name>
        <dbReference type="ChEBI" id="CHEBI:29108"/>
        <label>1</label>
    </ligand>
</feature>
<keyword evidence="14 17" id="KW-0998">Cell outer membrane</keyword>
<evidence type="ECO:0000256" key="10">
    <source>
        <dbReference type="ARBA" id="ARBA00022837"/>
    </source>
</evidence>
<feature type="binding site" description="in dimeric form" evidence="16">
    <location>
        <position position="290"/>
    </location>
    <ligand>
        <name>Ca(2+)</name>
        <dbReference type="ChEBI" id="CHEBI:29108"/>
        <label>1</label>
    </ligand>
</feature>
<keyword evidence="7 16" id="KW-0479">Metal-binding</keyword>
<reference evidence="18 19" key="1">
    <citation type="submission" date="2019-12" db="EMBL/GenBank/DDBJ databases">
        <title>Novel species isolated from a subtropical stream in China.</title>
        <authorList>
            <person name="Lu H."/>
        </authorList>
    </citation>
    <scope>NUCLEOTIDE SEQUENCE [LARGE SCALE GENOMIC DNA]</scope>
    <source>
        <strain evidence="18 19">FT50W</strain>
    </source>
</reference>
<evidence type="ECO:0000256" key="3">
    <source>
        <dbReference type="ARBA" id="ARBA00010525"/>
    </source>
</evidence>
<evidence type="ECO:0000256" key="12">
    <source>
        <dbReference type="ARBA" id="ARBA00023098"/>
    </source>
</evidence>
<evidence type="ECO:0000256" key="17">
    <source>
        <dbReference type="RuleBase" id="RU366027"/>
    </source>
</evidence>
<gene>
    <name evidence="18" type="ORF">GTP44_20325</name>
</gene>
<dbReference type="Proteomes" id="UP000474565">
    <property type="component" value="Unassembled WGS sequence"/>
</dbReference>
<dbReference type="GO" id="GO:0008970">
    <property type="term" value="F:phospholipase A1 activity"/>
    <property type="evidence" value="ECO:0007669"/>
    <property type="project" value="UniProtKB-EC"/>
</dbReference>
<comment type="catalytic activity">
    <reaction evidence="1 17">
        <text>a 1,2-diacyl-sn-glycero-3-phosphocholine + H2O = a 2-acyl-sn-glycero-3-phosphocholine + a fatty acid + H(+)</text>
        <dbReference type="Rhea" id="RHEA:18689"/>
        <dbReference type="ChEBI" id="CHEBI:15377"/>
        <dbReference type="ChEBI" id="CHEBI:15378"/>
        <dbReference type="ChEBI" id="CHEBI:28868"/>
        <dbReference type="ChEBI" id="CHEBI:57643"/>
        <dbReference type="ChEBI" id="CHEBI:57875"/>
        <dbReference type="EC" id="3.1.1.32"/>
    </reaction>
</comment>
<evidence type="ECO:0000256" key="5">
    <source>
        <dbReference type="ARBA" id="ARBA00022452"/>
    </source>
</evidence>
<comment type="subcellular location">
    <subcellularLocation>
        <location evidence="17">Cell outer membrane</location>
        <topology evidence="17">Multi-pass membrane protein</topology>
    </subcellularLocation>
    <text evidence="17">One of the very few enzymes located there.</text>
</comment>
<dbReference type="PANTHER" id="PTHR40457:SF1">
    <property type="entry name" value="PHOSPHOLIPASE A1"/>
    <property type="match status" value="1"/>
</dbReference>
<feature type="binding site" description="in dimeric form" evidence="16">
    <location>
        <position position="209"/>
    </location>
    <ligand>
        <name>Ca(2+)</name>
        <dbReference type="ChEBI" id="CHEBI:29108"/>
        <label>1</label>
    </ligand>
</feature>
<keyword evidence="10 16" id="KW-0106">Calcium</keyword>
<dbReference type="PANTHER" id="PTHR40457">
    <property type="entry name" value="PHOSPHOLIPASE A1"/>
    <property type="match status" value="1"/>
</dbReference>
<comment type="similarity">
    <text evidence="3 17">Belongs to the phospholipase A1 family.</text>
</comment>
<comment type="catalytic activity">
    <reaction evidence="2 17">
        <text>a 1,2-diacyl-sn-glycero-3-phosphocholine + H2O = a 1-acyl-sn-glycero-3-phosphocholine + a fatty acid + H(+)</text>
        <dbReference type="Rhea" id="RHEA:15801"/>
        <dbReference type="ChEBI" id="CHEBI:15377"/>
        <dbReference type="ChEBI" id="CHEBI:15378"/>
        <dbReference type="ChEBI" id="CHEBI:28868"/>
        <dbReference type="ChEBI" id="CHEBI:57643"/>
        <dbReference type="ChEBI" id="CHEBI:58168"/>
        <dbReference type="EC" id="3.1.1.4"/>
    </reaction>
</comment>
<feature type="signal peptide" evidence="17">
    <location>
        <begin position="1"/>
        <end position="22"/>
    </location>
</feature>
<feature type="active site" description="Proton acceptor" evidence="15">
    <location>
        <position position="245"/>
    </location>
</feature>